<protein>
    <recommendedName>
        <fullName evidence="6">DRBM domain-containing protein</fullName>
    </recommendedName>
</protein>
<dbReference type="GO" id="GO:0017150">
    <property type="term" value="F:tRNA dihydrouridine synthase activity"/>
    <property type="evidence" value="ECO:0007669"/>
    <property type="project" value="InterPro"/>
</dbReference>
<evidence type="ECO:0000313" key="7">
    <source>
        <dbReference type="EMBL" id="KAK6623526.1"/>
    </source>
</evidence>
<evidence type="ECO:0000313" key="8">
    <source>
        <dbReference type="Proteomes" id="UP001372834"/>
    </source>
</evidence>
<organism evidence="7 8">
    <name type="scientific">Polyplax serrata</name>
    <name type="common">Common mouse louse</name>
    <dbReference type="NCBI Taxonomy" id="468196"/>
    <lineage>
        <taxon>Eukaryota</taxon>
        <taxon>Metazoa</taxon>
        <taxon>Ecdysozoa</taxon>
        <taxon>Arthropoda</taxon>
        <taxon>Hexapoda</taxon>
        <taxon>Insecta</taxon>
        <taxon>Pterygota</taxon>
        <taxon>Neoptera</taxon>
        <taxon>Paraneoptera</taxon>
        <taxon>Psocodea</taxon>
        <taxon>Troctomorpha</taxon>
        <taxon>Phthiraptera</taxon>
        <taxon>Anoplura</taxon>
        <taxon>Polyplacidae</taxon>
        <taxon>Polyplax</taxon>
    </lineage>
</organism>
<dbReference type="Proteomes" id="UP001372834">
    <property type="component" value="Unassembled WGS sequence"/>
</dbReference>
<evidence type="ECO:0000256" key="5">
    <source>
        <dbReference type="ARBA" id="ARBA00023002"/>
    </source>
</evidence>
<dbReference type="GO" id="GO:0010468">
    <property type="term" value="P:regulation of gene expression"/>
    <property type="evidence" value="ECO:0007669"/>
    <property type="project" value="UniProtKB-ARBA"/>
</dbReference>
<keyword evidence="5" id="KW-0560">Oxidoreductase</keyword>
<dbReference type="GO" id="GO:0000049">
    <property type="term" value="F:tRNA binding"/>
    <property type="evidence" value="ECO:0007669"/>
    <property type="project" value="InterPro"/>
</dbReference>
<name>A0AAN8NZK1_POLSC</name>
<feature type="domain" description="DRBM" evidence="6">
    <location>
        <begin position="384"/>
        <end position="447"/>
    </location>
</feature>
<evidence type="ECO:0000256" key="3">
    <source>
        <dbReference type="ARBA" id="ARBA00022643"/>
    </source>
</evidence>
<dbReference type="Pfam" id="PF00035">
    <property type="entry name" value="dsrm"/>
    <property type="match status" value="1"/>
</dbReference>
<dbReference type="InterPro" id="IPR044463">
    <property type="entry name" value="DUS2_DSRM"/>
</dbReference>
<comment type="cofactor">
    <cofactor evidence="1">
        <name>FMN</name>
        <dbReference type="ChEBI" id="CHEBI:58210"/>
    </cofactor>
</comment>
<dbReference type="SMART" id="SM00358">
    <property type="entry name" value="DSRM"/>
    <property type="match status" value="1"/>
</dbReference>
<comment type="caution">
    <text evidence="7">The sequence shown here is derived from an EMBL/GenBank/DDBJ whole genome shotgun (WGS) entry which is preliminary data.</text>
</comment>
<dbReference type="InterPro" id="IPR013785">
    <property type="entry name" value="Aldolase_TIM"/>
</dbReference>
<reference evidence="7 8" key="1">
    <citation type="submission" date="2023-10" db="EMBL/GenBank/DDBJ databases">
        <title>Genomes of two closely related lineages of the louse Polyplax serrata with different host specificities.</title>
        <authorList>
            <person name="Martinu J."/>
            <person name="Tarabai H."/>
            <person name="Stefka J."/>
            <person name="Hypsa V."/>
        </authorList>
    </citation>
    <scope>NUCLEOTIDE SEQUENCE [LARGE SCALE GENOMIC DNA]</scope>
    <source>
        <strain evidence="7">HR10_N</strain>
    </source>
</reference>
<dbReference type="InterPro" id="IPR018517">
    <property type="entry name" value="tRNA_hU_synthase_CS"/>
</dbReference>
<dbReference type="PROSITE" id="PS01136">
    <property type="entry name" value="UPF0034"/>
    <property type="match status" value="1"/>
</dbReference>
<dbReference type="Pfam" id="PF01207">
    <property type="entry name" value="Dus"/>
    <property type="match status" value="1"/>
</dbReference>
<evidence type="ECO:0000256" key="2">
    <source>
        <dbReference type="ARBA" id="ARBA00022630"/>
    </source>
</evidence>
<dbReference type="InterPro" id="IPR014720">
    <property type="entry name" value="dsRBD_dom"/>
</dbReference>
<dbReference type="InterPro" id="IPR052582">
    <property type="entry name" value="tRNA-DUS-like"/>
</dbReference>
<dbReference type="SUPFAM" id="SSF51395">
    <property type="entry name" value="FMN-linked oxidoreductases"/>
    <property type="match status" value="1"/>
</dbReference>
<dbReference type="CDD" id="cd19871">
    <property type="entry name" value="DSRM_DUS2L"/>
    <property type="match status" value="1"/>
</dbReference>
<dbReference type="EMBL" id="JAWJWE010000038">
    <property type="protein sequence ID" value="KAK6623526.1"/>
    <property type="molecule type" value="Genomic_DNA"/>
</dbReference>
<dbReference type="PANTHER" id="PTHR45936">
    <property type="entry name" value="TRNA-DIHYDROURIDINE(20) SYNTHASE [NAD(P)+]-LIKE"/>
    <property type="match status" value="1"/>
</dbReference>
<sequence>MNSFLSRNLKNSHMYANKIILAPMVRVGTLPMRLLALDYGADLVYCEELIDFKLLRSIRKVNDVLGTVDYIDQTDGTIIFRTCQREKDKVILQLGTSDPERAVKVGKLVENDVAGIDINMGCPKEFSIKGGMGAALLGEPEKAEAILRKLVNNLNIPVTCKVRVLNDTNQTIELCHRFEKTGIAAIAIHGRTKDERPQHANRNSVLKEVAKVLQIPVIANGGSKEIESYNDIVKFREETGCSSVMLARAAEWNCSIFSKNGKVGIETIIKEYLKYAIDYDNAPANTKYCIQNILKELQETPMGKKFLEAQTMEQISLVWGMDNYCREKQQLLREMGFKGRREVEPLLFNVEPRLKKPKLEMEKDVVRISCAFLRSIFPTDIDLPKTKLLMWTRKQHIEQPKYNTIQEDKLFQSVVTVNGKKYGSSYWEKNKRWAEQSAAIVGLINLGLLDEDKLKKSGCIL</sequence>
<accession>A0AAN8NZK1</accession>
<dbReference type="Gene3D" id="3.20.20.70">
    <property type="entry name" value="Aldolase class I"/>
    <property type="match status" value="1"/>
</dbReference>
<gene>
    <name evidence="7" type="ORF">RUM43_009378</name>
</gene>
<dbReference type="GO" id="GO:0005737">
    <property type="term" value="C:cytoplasm"/>
    <property type="evidence" value="ECO:0007669"/>
    <property type="project" value="TreeGrafter"/>
</dbReference>
<dbReference type="Gene3D" id="3.30.160.20">
    <property type="match status" value="1"/>
</dbReference>
<proteinExistence type="predicted"/>
<dbReference type="SUPFAM" id="SSF54768">
    <property type="entry name" value="dsRNA-binding domain-like"/>
    <property type="match status" value="1"/>
</dbReference>
<evidence type="ECO:0000256" key="1">
    <source>
        <dbReference type="ARBA" id="ARBA00001917"/>
    </source>
</evidence>
<evidence type="ECO:0000256" key="4">
    <source>
        <dbReference type="ARBA" id="ARBA00022694"/>
    </source>
</evidence>
<dbReference type="CDD" id="cd02801">
    <property type="entry name" value="DUS_like_FMN"/>
    <property type="match status" value="1"/>
</dbReference>
<dbReference type="InterPro" id="IPR035587">
    <property type="entry name" value="DUS-like_FMN-bd"/>
</dbReference>
<keyword evidence="2" id="KW-0285">Flavoprotein</keyword>
<dbReference type="PANTHER" id="PTHR45936:SF1">
    <property type="entry name" value="TRNA-DIHYDROURIDINE(20) SYNTHASE [NAD(P)+]-LIKE"/>
    <property type="match status" value="1"/>
</dbReference>
<keyword evidence="4" id="KW-0819">tRNA processing</keyword>
<dbReference type="GO" id="GO:0050660">
    <property type="term" value="F:flavin adenine dinucleotide binding"/>
    <property type="evidence" value="ECO:0007669"/>
    <property type="project" value="InterPro"/>
</dbReference>
<dbReference type="AlphaFoldDB" id="A0AAN8NZK1"/>
<evidence type="ECO:0000259" key="6">
    <source>
        <dbReference type="SMART" id="SM00358"/>
    </source>
</evidence>
<keyword evidence="3" id="KW-0288">FMN</keyword>